<evidence type="ECO:0000313" key="3">
    <source>
        <dbReference type="Proteomes" id="UP001221217"/>
    </source>
</evidence>
<evidence type="ECO:0000259" key="1">
    <source>
        <dbReference type="Pfam" id="PF13333"/>
    </source>
</evidence>
<comment type="caution">
    <text evidence="2">The sequence shown here is derived from an EMBL/GenBank/DDBJ whole genome shotgun (WGS) entry which is preliminary data.</text>
</comment>
<dbReference type="Pfam" id="PF13333">
    <property type="entry name" value="rve_2"/>
    <property type="match status" value="1"/>
</dbReference>
<sequence length="54" mass="6491">MESFFATLKKKLYQIDTAKMNREEVKTIIWRYVMVYYNRQRISTVNEGGLPPTM</sequence>
<feature type="domain" description="Integrase catalytic" evidence="1">
    <location>
        <begin position="2"/>
        <end position="43"/>
    </location>
</feature>
<name>A0AAJ1IGU3_9SPIO</name>
<accession>A0AAJ1IGU3</accession>
<dbReference type="GO" id="GO:0015074">
    <property type="term" value="P:DNA integration"/>
    <property type="evidence" value="ECO:0007669"/>
    <property type="project" value="InterPro"/>
</dbReference>
<dbReference type="InterPro" id="IPR001584">
    <property type="entry name" value="Integrase_cat-core"/>
</dbReference>
<protein>
    <submittedName>
        <fullName evidence="2">IS3 family transposase</fullName>
    </submittedName>
</protein>
<organism evidence="2 3">
    <name type="scientific">Candidatus Thalassospirochaeta sargassi</name>
    <dbReference type="NCBI Taxonomy" id="3119039"/>
    <lineage>
        <taxon>Bacteria</taxon>
        <taxon>Pseudomonadati</taxon>
        <taxon>Spirochaetota</taxon>
        <taxon>Spirochaetia</taxon>
        <taxon>Spirochaetales</taxon>
        <taxon>Spirochaetaceae</taxon>
        <taxon>Candidatus Thalassospirochaeta</taxon>
    </lineage>
</organism>
<dbReference type="AlphaFoldDB" id="A0AAJ1IGU3"/>
<reference evidence="2 3" key="1">
    <citation type="submission" date="2022-12" db="EMBL/GenBank/DDBJ databases">
        <title>Metagenome assembled genome from gulf of manar.</title>
        <authorList>
            <person name="Kohli P."/>
            <person name="Pk S."/>
            <person name="Venkata Ramana C."/>
            <person name="Sasikala C."/>
        </authorList>
    </citation>
    <scope>NUCLEOTIDE SEQUENCE [LARGE SCALE GENOMIC DNA]</scope>
    <source>
        <strain evidence="2">JB008</strain>
    </source>
</reference>
<gene>
    <name evidence="2" type="ORF">PQJ61_13115</name>
</gene>
<dbReference type="Proteomes" id="UP001221217">
    <property type="component" value="Unassembled WGS sequence"/>
</dbReference>
<evidence type="ECO:0000313" key="2">
    <source>
        <dbReference type="EMBL" id="MDC7227697.1"/>
    </source>
</evidence>
<proteinExistence type="predicted"/>
<dbReference type="EMBL" id="JAQQAL010000030">
    <property type="protein sequence ID" value="MDC7227697.1"/>
    <property type="molecule type" value="Genomic_DNA"/>
</dbReference>